<dbReference type="GO" id="GO:0047700">
    <property type="term" value="F:beta-glucoside kinase activity"/>
    <property type="evidence" value="ECO:0007669"/>
    <property type="project" value="UniProtKB-EC"/>
</dbReference>
<gene>
    <name evidence="2" type="primary">bglK_2</name>
    <name evidence="2" type="ORF">ERS852407_02795</name>
</gene>
<dbReference type="EC" id="2.7.1.85" evidence="2"/>
<accession>A0A174F287</accession>
<dbReference type="EMBL" id="CYZE01000006">
    <property type="protein sequence ID" value="CUO43048.1"/>
    <property type="molecule type" value="Genomic_DNA"/>
</dbReference>
<reference evidence="2 3" key="1">
    <citation type="submission" date="2015-09" db="EMBL/GenBank/DDBJ databases">
        <authorList>
            <consortium name="Pathogen Informatics"/>
        </authorList>
    </citation>
    <scope>NUCLEOTIDE SEQUENCE [LARGE SCALE GENOMIC DNA]</scope>
    <source>
        <strain evidence="2 3">2789STDY5608850</strain>
    </source>
</reference>
<name>A0A174F287_9FIRM</name>
<evidence type="ECO:0000256" key="1">
    <source>
        <dbReference type="ARBA" id="ARBA00006479"/>
    </source>
</evidence>
<dbReference type="Proteomes" id="UP000095651">
    <property type="component" value="Unassembled WGS sequence"/>
</dbReference>
<comment type="similarity">
    <text evidence="1">Belongs to the ROK (NagC/XylR) family.</text>
</comment>
<evidence type="ECO:0000313" key="2">
    <source>
        <dbReference type="EMBL" id="CUO43048.1"/>
    </source>
</evidence>
<protein>
    <submittedName>
        <fullName evidence="2">Transcriptional regulator/sugar kinase</fullName>
        <ecNumber evidence="2">2.7.1.85</ecNumber>
    </submittedName>
</protein>
<dbReference type="Gene3D" id="3.30.420.40">
    <property type="match status" value="2"/>
</dbReference>
<organism evidence="2 3">
    <name type="scientific">Hungatella hathewayi</name>
    <dbReference type="NCBI Taxonomy" id="154046"/>
    <lineage>
        <taxon>Bacteria</taxon>
        <taxon>Bacillati</taxon>
        <taxon>Bacillota</taxon>
        <taxon>Clostridia</taxon>
        <taxon>Lachnospirales</taxon>
        <taxon>Lachnospiraceae</taxon>
        <taxon>Hungatella</taxon>
    </lineage>
</organism>
<sequence>MNHYIVFDFGGTSVKYACSDENGSLSKVGSFPTPADGIEAMICEMRQVFESFGGSQGVNGIAVSSPGAVDSEKGCVGGISAIPYIHEIPLRDMISEELGGLPVSIENDANCAALGELWQGAARGKKNMVSVVCGTGIGGAVVVGGRLYKGVTNNGGEFGNYIIKSEDGRYRTWSSCTLVKQAVKYEEKTGERICGKELLERSENGDDAARSFMKEFYEAMAVGFYNIQFTLDTEIIVLGGGVSESPVIFSHIDAKMNEIAKKDRFGFLKPRIVPCQFGNKANLYGALYHHIHK</sequence>
<dbReference type="InterPro" id="IPR043129">
    <property type="entry name" value="ATPase_NBD"/>
</dbReference>
<dbReference type="AlphaFoldDB" id="A0A174F287"/>
<keyword evidence="2" id="KW-0808">Transferase</keyword>
<dbReference type="PANTHER" id="PTHR18964:SF170">
    <property type="entry name" value="SUGAR KINASE"/>
    <property type="match status" value="1"/>
</dbReference>
<evidence type="ECO:0000313" key="3">
    <source>
        <dbReference type="Proteomes" id="UP000095651"/>
    </source>
</evidence>
<dbReference type="SUPFAM" id="SSF53067">
    <property type="entry name" value="Actin-like ATPase domain"/>
    <property type="match status" value="1"/>
</dbReference>
<dbReference type="RefSeq" id="WP_055655966.1">
    <property type="nucleotide sequence ID" value="NZ_CABIXC010000006.1"/>
</dbReference>
<dbReference type="InterPro" id="IPR000600">
    <property type="entry name" value="ROK"/>
</dbReference>
<dbReference type="CDD" id="cd24152">
    <property type="entry name" value="ASKHA_NBD_ROK-like"/>
    <property type="match status" value="1"/>
</dbReference>
<dbReference type="Pfam" id="PF00480">
    <property type="entry name" value="ROK"/>
    <property type="match status" value="1"/>
</dbReference>
<proteinExistence type="inferred from homology"/>
<dbReference type="PANTHER" id="PTHR18964">
    <property type="entry name" value="ROK (REPRESSOR, ORF, KINASE) FAMILY"/>
    <property type="match status" value="1"/>
</dbReference>
<keyword evidence="2" id="KW-0418">Kinase</keyword>